<keyword evidence="2" id="KW-1185">Reference proteome</keyword>
<accession>A0A9Q0GN30</accession>
<dbReference type="AlphaFoldDB" id="A0A9Q0GN30"/>
<name>A0A9Q0GN30_9MAGN</name>
<dbReference type="Proteomes" id="UP001141806">
    <property type="component" value="Unassembled WGS sequence"/>
</dbReference>
<evidence type="ECO:0000313" key="2">
    <source>
        <dbReference type="Proteomes" id="UP001141806"/>
    </source>
</evidence>
<protein>
    <submittedName>
        <fullName evidence="1">Uncharacterized protein</fullName>
    </submittedName>
</protein>
<organism evidence="1 2">
    <name type="scientific">Protea cynaroides</name>
    <dbReference type="NCBI Taxonomy" id="273540"/>
    <lineage>
        <taxon>Eukaryota</taxon>
        <taxon>Viridiplantae</taxon>
        <taxon>Streptophyta</taxon>
        <taxon>Embryophyta</taxon>
        <taxon>Tracheophyta</taxon>
        <taxon>Spermatophyta</taxon>
        <taxon>Magnoliopsida</taxon>
        <taxon>Proteales</taxon>
        <taxon>Proteaceae</taxon>
        <taxon>Protea</taxon>
    </lineage>
</organism>
<gene>
    <name evidence="1" type="ORF">NE237_027485</name>
</gene>
<reference evidence="1" key="1">
    <citation type="journal article" date="2023" name="Plant J.">
        <title>The genome of the king protea, Protea cynaroides.</title>
        <authorList>
            <person name="Chang J."/>
            <person name="Duong T.A."/>
            <person name="Schoeman C."/>
            <person name="Ma X."/>
            <person name="Roodt D."/>
            <person name="Barker N."/>
            <person name="Li Z."/>
            <person name="Van de Peer Y."/>
            <person name="Mizrachi E."/>
        </authorList>
    </citation>
    <scope>NUCLEOTIDE SEQUENCE</scope>
    <source>
        <tissue evidence="1">Young leaves</tissue>
    </source>
</reference>
<comment type="caution">
    <text evidence="1">The sequence shown here is derived from an EMBL/GenBank/DDBJ whole genome shotgun (WGS) entry which is preliminary data.</text>
</comment>
<sequence>MRVGAILRDRCIASMIVTWTYSCRGGIISVTCVGPMAYEVEETPTGGLATGICLGVANQLGQKLLMFLLVSSRCGCRNAQFYSLGYGPHSKALGLHQCTAQPSMESAGAVAPSGLMCPPHGGLPVHRAPTEHYDPATLHLCSLTSRLGDPRPFGMNRTTKLKWP</sequence>
<dbReference type="EMBL" id="JAMYWD010000012">
    <property type="protein sequence ID" value="KAJ4950653.1"/>
    <property type="molecule type" value="Genomic_DNA"/>
</dbReference>
<proteinExistence type="predicted"/>
<evidence type="ECO:0000313" key="1">
    <source>
        <dbReference type="EMBL" id="KAJ4950653.1"/>
    </source>
</evidence>
<dbReference type="PROSITE" id="PS51257">
    <property type="entry name" value="PROKAR_LIPOPROTEIN"/>
    <property type="match status" value="1"/>
</dbReference>